<dbReference type="Proteomes" id="UP000547510">
    <property type="component" value="Unassembled WGS sequence"/>
</dbReference>
<evidence type="ECO:0000256" key="1">
    <source>
        <dbReference type="SAM" id="MobiDB-lite"/>
    </source>
</evidence>
<dbReference type="CDD" id="cd04859">
    <property type="entry name" value="Prim_Pol"/>
    <property type="match status" value="1"/>
</dbReference>
<dbReference type="Pfam" id="PF09250">
    <property type="entry name" value="Prim-Pol"/>
    <property type="match status" value="1"/>
</dbReference>
<dbReference type="EMBL" id="JACHJN010000008">
    <property type="protein sequence ID" value="MBB5958413.1"/>
    <property type="molecule type" value="Genomic_DNA"/>
</dbReference>
<accession>A0A841CNB4</accession>
<proteinExistence type="predicted"/>
<evidence type="ECO:0000259" key="2">
    <source>
        <dbReference type="SMART" id="SM00943"/>
    </source>
</evidence>
<evidence type="ECO:0000313" key="4">
    <source>
        <dbReference type="Proteomes" id="UP000547510"/>
    </source>
</evidence>
<dbReference type="InterPro" id="IPR015330">
    <property type="entry name" value="DNA_primase/pol_bifunc_N"/>
</dbReference>
<evidence type="ECO:0000313" key="3">
    <source>
        <dbReference type="EMBL" id="MBB5958413.1"/>
    </source>
</evidence>
<dbReference type="SUPFAM" id="SSF56747">
    <property type="entry name" value="Prim-pol domain"/>
    <property type="match status" value="1"/>
</dbReference>
<dbReference type="RefSeq" id="WP_246440788.1">
    <property type="nucleotide sequence ID" value="NZ_JACHJN010000008.1"/>
</dbReference>
<reference evidence="3 4" key="1">
    <citation type="submission" date="2020-08" db="EMBL/GenBank/DDBJ databases">
        <title>Genomic Encyclopedia of Type Strains, Phase III (KMG-III): the genomes of soil and plant-associated and newly described type strains.</title>
        <authorList>
            <person name="Whitman W."/>
        </authorList>
    </citation>
    <scope>NUCLEOTIDE SEQUENCE [LARGE SCALE GENOMIC DNA]</scope>
    <source>
        <strain evidence="3 4">CECT 8640</strain>
    </source>
</reference>
<comment type="caution">
    <text evidence="3">The sequence shown here is derived from an EMBL/GenBank/DDBJ whole genome shotgun (WGS) entry which is preliminary data.</text>
</comment>
<dbReference type="AlphaFoldDB" id="A0A841CNB4"/>
<dbReference type="SMART" id="SM00943">
    <property type="entry name" value="Prim-Pol"/>
    <property type="match status" value="1"/>
</dbReference>
<name>A0A841CNB4_9PSEU</name>
<gene>
    <name evidence="3" type="ORF">FHS29_005021</name>
</gene>
<protein>
    <recommendedName>
        <fullName evidence="2">DNA primase/polymerase bifunctional N-terminal domain-containing protein</fullName>
    </recommendedName>
</protein>
<organism evidence="3 4">
    <name type="scientific">Saccharothrix tamanrassetensis</name>
    <dbReference type="NCBI Taxonomy" id="1051531"/>
    <lineage>
        <taxon>Bacteria</taxon>
        <taxon>Bacillati</taxon>
        <taxon>Actinomycetota</taxon>
        <taxon>Actinomycetes</taxon>
        <taxon>Pseudonocardiales</taxon>
        <taxon>Pseudonocardiaceae</taxon>
        <taxon>Saccharothrix</taxon>
    </lineage>
</organism>
<feature type="region of interest" description="Disordered" evidence="1">
    <location>
        <begin position="308"/>
        <end position="329"/>
    </location>
</feature>
<keyword evidence="4" id="KW-1185">Reference proteome</keyword>
<sequence length="329" mass="34771">MDSNTIDRDMAVNRALDLAAKGFHVFPLRVGTKNRPALHGARACPRTGVCRDGHRGWEQRATTDPDRIRACWSVAPFNIGIACGPSGLLVVDLDIPKSPDDVPPERWSRRGARTGRDVFGLVCADAGHPVPDTLSVSTPSGGEHLYFRALAGAQLRNTGGELGNGLGWKVDTRAWGGYVVGPWSTTEHGTYESSGDGPPVDLPTWLHRRLAPKPRTTRTAPIVSAPERLPGYVAAAVRGERQRVAQAAPGAHSSTLFIAAFALGQLVGAGLLPSATAESELHAAAMGIIGTPGCLCTDREIIRTITNGLREGAGKPRRVPAATSGRRAA</sequence>
<feature type="domain" description="DNA primase/polymerase bifunctional N-terminal" evidence="2">
    <location>
        <begin position="15"/>
        <end position="206"/>
    </location>
</feature>